<name>A0A5T0Q6Q2_CAMJU</name>
<keyword evidence="1" id="KW-0472">Membrane</keyword>
<proteinExistence type="predicted"/>
<keyword evidence="1" id="KW-1133">Transmembrane helix</keyword>
<feature type="transmembrane region" description="Helical" evidence="1">
    <location>
        <begin position="35"/>
        <end position="51"/>
    </location>
</feature>
<protein>
    <submittedName>
        <fullName evidence="2">Uncharacterized protein</fullName>
    </submittedName>
</protein>
<dbReference type="EMBL" id="AACEGE010000002">
    <property type="protein sequence ID" value="EAK2039810.1"/>
    <property type="molecule type" value="Genomic_DNA"/>
</dbReference>
<comment type="caution">
    <text evidence="2">The sequence shown here is derived from an EMBL/GenBank/DDBJ whole genome shotgun (WGS) entry which is preliminary data.</text>
</comment>
<reference evidence="2" key="1">
    <citation type="submission" date="2018-05" db="EMBL/GenBank/DDBJ databases">
        <authorList>
            <consortium name="PulseNet: The National Subtyping Network for Foodborne Disease Surveillance"/>
            <person name="Tarr C.L."/>
            <person name="Trees E."/>
            <person name="Katz L.S."/>
            <person name="Carleton-Romer H.A."/>
            <person name="Stroika S."/>
            <person name="Kucerova Z."/>
            <person name="Roache K.F."/>
            <person name="Sabol A.L."/>
            <person name="Besser J."/>
            <person name="Gerner-Smidt P."/>
        </authorList>
    </citation>
    <scope>NUCLEOTIDE SEQUENCE</scope>
    <source>
        <strain evidence="2">PNUSAC001145</strain>
    </source>
</reference>
<feature type="transmembrane region" description="Helical" evidence="1">
    <location>
        <begin position="12"/>
        <end position="29"/>
    </location>
</feature>
<feature type="transmembrane region" description="Helical" evidence="1">
    <location>
        <begin position="63"/>
        <end position="79"/>
    </location>
</feature>
<organism evidence="2">
    <name type="scientific">Campylobacter jejuni</name>
    <dbReference type="NCBI Taxonomy" id="197"/>
    <lineage>
        <taxon>Bacteria</taxon>
        <taxon>Pseudomonadati</taxon>
        <taxon>Campylobacterota</taxon>
        <taxon>Epsilonproteobacteria</taxon>
        <taxon>Campylobacterales</taxon>
        <taxon>Campylobacteraceae</taxon>
        <taxon>Campylobacter</taxon>
    </lineage>
</organism>
<keyword evidence="1" id="KW-0812">Transmembrane</keyword>
<accession>A0A5T0Q6Q2</accession>
<dbReference type="AlphaFoldDB" id="A0A5T0Q6Q2"/>
<evidence type="ECO:0000313" key="2">
    <source>
        <dbReference type="EMBL" id="EAK2039810.1"/>
    </source>
</evidence>
<feature type="transmembrane region" description="Helical" evidence="1">
    <location>
        <begin position="140"/>
        <end position="160"/>
    </location>
</feature>
<sequence length="165" mass="19820">MRRNLSAYKAKFNGAYVFLGFFFLIYQILGSTFVYAPLLYGIFFCYMFCLLEERERTFSKLDFRWYFSLFFLFFTDITYNFFIFSSWLAFFIFYYLCADWIKTNLKIGKFIPVVFVLCAYGIILFLDMILSYIGDEKIKILGWAYIVSVFIECCLAYVFFKGKIK</sequence>
<feature type="transmembrane region" description="Helical" evidence="1">
    <location>
        <begin position="113"/>
        <end position="134"/>
    </location>
</feature>
<dbReference type="RefSeq" id="WP_260628289.1">
    <property type="nucleotide sequence ID" value="NZ_CP012242.1"/>
</dbReference>
<gene>
    <name evidence="2" type="ORF">BTS81_02475</name>
</gene>
<evidence type="ECO:0000256" key="1">
    <source>
        <dbReference type="SAM" id="Phobius"/>
    </source>
</evidence>